<evidence type="ECO:0000313" key="8">
    <source>
        <dbReference type="Proteomes" id="UP000003980"/>
    </source>
</evidence>
<keyword evidence="2 5" id="KW-0812">Transmembrane</keyword>
<dbReference type="GO" id="GO:0055085">
    <property type="term" value="P:transmembrane transport"/>
    <property type="evidence" value="ECO:0007669"/>
    <property type="project" value="InterPro"/>
</dbReference>
<dbReference type="Pfam" id="PF01699">
    <property type="entry name" value="Na_Ca_ex"/>
    <property type="match status" value="1"/>
</dbReference>
<feature type="transmembrane region" description="Helical" evidence="5">
    <location>
        <begin position="209"/>
        <end position="229"/>
    </location>
</feature>
<feature type="transmembrane region" description="Helical" evidence="5">
    <location>
        <begin position="241"/>
        <end position="259"/>
    </location>
</feature>
<accession>H2C5Q7</accession>
<feature type="transmembrane region" description="Helical" evidence="5">
    <location>
        <begin position="266"/>
        <end position="283"/>
    </location>
</feature>
<feature type="transmembrane region" description="Helical" evidence="5">
    <location>
        <begin position="115"/>
        <end position="131"/>
    </location>
</feature>
<dbReference type="EMBL" id="JH597768">
    <property type="protein sequence ID" value="EHP69134.1"/>
    <property type="molecule type" value="Genomic_DNA"/>
</dbReference>
<dbReference type="eggNOG" id="arCOG02881">
    <property type="taxonomic scope" value="Archaea"/>
</dbReference>
<evidence type="ECO:0000259" key="6">
    <source>
        <dbReference type="Pfam" id="PF01699"/>
    </source>
</evidence>
<feature type="transmembrane region" description="Helical" evidence="5">
    <location>
        <begin position="54"/>
        <end position="80"/>
    </location>
</feature>
<evidence type="ECO:0000256" key="3">
    <source>
        <dbReference type="ARBA" id="ARBA00022989"/>
    </source>
</evidence>
<evidence type="ECO:0000256" key="1">
    <source>
        <dbReference type="ARBA" id="ARBA00004141"/>
    </source>
</evidence>
<dbReference type="InterPro" id="IPR004837">
    <property type="entry name" value="NaCa_Exmemb"/>
</dbReference>
<dbReference type="HOGENOM" id="CLU_975267_0_0_2"/>
<dbReference type="AlphaFoldDB" id="H2C5Q7"/>
<keyword evidence="3 5" id="KW-1133">Transmembrane helix</keyword>
<evidence type="ECO:0000256" key="5">
    <source>
        <dbReference type="SAM" id="Phobius"/>
    </source>
</evidence>
<sequence length="285" mass="31444">MFITGLISIPVFLLGVEMLYRGAKFSSPYLIALASVFPELILTLQASLRSNYYVALSGVLSSIASLYVIGVVMFGTIYFLRWKKDMVVGRINDYNFVIVSSVMLTLMGITGRLNLFWGVAFIILFLFYSIFRVSRSWRVDRESIIPLVMGVVLIWFSSNGVLQDVFSASSALHVPPYYMAVLIIPIASNLQEIYMALRTRGENAFRNMLTGVINESILSSTLLLSVIGLASGTSGIELSPLVPLVGFSILTGAITYLSLRNGTLRPLSSIFMILGLVLFFSVIRA</sequence>
<dbReference type="Proteomes" id="UP000003980">
    <property type="component" value="Unassembled WGS sequence"/>
</dbReference>
<feature type="domain" description="Sodium/calcium exchanger membrane region" evidence="6">
    <location>
        <begin position="30"/>
        <end position="132"/>
    </location>
</feature>
<dbReference type="GO" id="GO:0016020">
    <property type="term" value="C:membrane"/>
    <property type="evidence" value="ECO:0007669"/>
    <property type="project" value="UniProtKB-SubCell"/>
</dbReference>
<dbReference type="RefSeq" id="WP_009072851.1">
    <property type="nucleotide sequence ID" value="NZ_JH597768.1"/>
</dbReference>
<keyword evidence="4 5" id="KW-0472">Membrane</keyword>
<feature type="transmembrane region" description="Helical" evidence="5">
    <location>
        <begin position="92"/>
        <end position="109"/>
    </location>
</feature>
<keyword evidence="8" id="KW-1185">Reference proteome</keyword>
<evidence type="ECO:0000313" key="7">
    <source>
        <dbReference type="EMBL" id="EHP69134.1"/>
    </source>
</evidence>
<dbReference type="STRING" id="671065.MetMK1DRAFT_00018800"/>
<evidence type="ECO:0000256" key="2">
    <source>
        <dbReference type="ARBA" id="ARBA00022692"/>
    </source>
</evidence>
<organism evidence="7 8">
    <name type="scientific">Metallosphaera yellowstonensis MK1</name>
    <dbReference type="NCBI Taxonomy" id="671065"/>
    <lineage>
        <taxon>Archaea</taxon>
        <taxon>Thermoproteota</taxon>
        <taxon>Thermoprotei</taxon>
        <taxon>Sulfolobales</taxon>
        <taxon>Sulfolobaceae</taxon>
        <taxon>Metallosphaera</taxon>
    </lineage>
</organism>
<evidence type="ECO:0000256" key="4">
    <source>
        <dbReference type="ARBA" id="ARBA00023136"/>
    </source>
</evidence>
<dbReference type="Gene3D" id="1.20.1420.30">
    <property type="entry name" value="NCX, central ion-binding region"/>
    <property type="match status" value="1"/>
</dbReference>
<name>H2C5Q7_9CREN</name>
<feature type="transmembrane region" description="Helical" evidence="5">
    <location>
        <begin position="30"/>
        <end position="48"/>
    </location>
</feature>
<reference evidence="7 8" key="1">
    <citation type="submission" date="2012-01" db="EMBL/GenBank/DDBJ databases">
        <title>Improved High-Quality Draft sequence of Metallosphaera yellowstonensis MK1.</title>
        <authorList>
            <consortium name="US DOE Joint Genome Institute"/>
            <person name="Lucas S."/>
            <person name="Han J."/>
            <person name="Cheng J.-F."/>
            <person name="Goodwin L."/>
            <person name="Pitluck S."/>
            <person name="Peters L."/>
            <person name="Teshima H."/>
            <person name="Detter J.C."/>
            <person name="Han C."/>
            <person name="Tapia R."/>
            <person name="Land M."/>
            <person name="Hauser L."/>
            <person name="Kyrpides N."/>
            <person name="Kozubal M."/>
            <person name="Macur R.E."/>
            <person name="Jay Z."/>
            <person name="Inskeep W."/>
            <person name="Woyke T."/>
        </authorList>
    </citation>
    <scope>NUCLEOTIDE SEQUENCE [LARGE SCALE GENOMIC DNA]</scope>
    <source>
        <strain evidence="7 8">MK1</strain>
    </source>
</reference>
<comment type="subcellular location">
    <subcellularLocation>
        <location evidence="1">Membrane</location>
        <topology evidence="1">Multi-pass membrane protein</topology>
    </subcellularLocation>
</comment>
<dbReference type="InterPro" id="IPR044880">
    <property type="entry name" value="NCX_ion-bd_dom_sf"/>
</dbReference>
<feature type="transmembrane region" description="Helical" evidence="5">
    <location>
        <begin position="143"/>
        <end position="162"/>
    </location>
</feature>
<feature type="transmembrane region" description="Helical" evidence="5">
    <location>
        <begin position="177"/>
        <end position="197"/>
    </location>
</feature>
<protein>
    <submittedName>
        <fullName evidence="7">Ca2+/Na+ antiporter</fullName>
    </submittedName>
</protein>
<proteinExistence type="predicted"/>
<gene>
    <name evidence="7" type="ORF">MetMK1DRAFT_00018800</name>
</gene>